<dbReference type="RefSeq" id="WP_192766356.1">
    <property type="nucleotide sequence ID" value="NZ_JADBEB010000001.1"/>
</dbReference>
<reference evidence="3" key="1">
    <citation type="submission" date="2020-10" db="EMBL/GenBank/DDBJ databases">
        <title>Sequencing the genomes of 1000 actinobacteria strains.</title>
        <authorList>
            <person name="Klenk H.-P."/>
        </authorList>
    </citation>
    <scope>NUCLEOTIDE SEQUENCE</scope>
    <source>
        <strain evidence="3">DSM 46832</strain>
    </source>
</reference>
<evidence type="ECO:0000313" key="4">
    <source>
        <dbReference type="Proteomes" id="UP000649753"/>
    </source>
</evidence>
<accession>A0A927R489</accession>
<sequence length="211" mass="21914">MDVVHSSRALATGVALAAVTLTTQGCTASSDTTSSGTSSPVAAETSATAPSGGSPSGDTDHYDEILAGDRKVLIHIAEDDKDWSATYEGPIAIGDGTDDGALFRIVPAAGGRHLLEALRAREEGGRWCVYGDTRTEPVSLGTKACAEDETTLFKVTKADGRDDQGRVTHHLANEKFGAIQVKNDGSALYIQEVGDGGTRGTYSFVDRGPIG</sequence>
<feature type="region of interest" description="Disordered" evidence="1">
    <location>
        <begin position="26"/>
        <end position="62"/>
    </location>
</feature>
<keyword evidence="2" id="KW-0732">Signal</keyword>
<name>A0A927R489_9ACTN</name>
<gene>
    <name evidence="3" type="ORF">H4W31_001952</name>
</gene>
<feature type="signal peptide" evidence="2">
    <location>
        <begin position="1"/>
        <end position="17"/>
    </location>
</feature>
<organism evidence="3 4">
    <name type="scientific">Plantactinospora soyae</name>
    <dbReference type="NCBI Taxonomy" id="1544732"/>
    <lineage>
        <taxon>Bacteria</taxon>
        <taxon>Bacillati</taxon>
        <taxon>Actinomycetota</taxon>
        <taxon>Actinomycetes</taxon>
        <taxon>Micromonosporales</taxon>
        <taxon>Micromonosporaceae</taxon>
        <taxon>Plantactinospora</taxon>
    </lineage>
</organism>
<evidence type="ECO:0000256" key="2">
    <source>
        <dbReference type="SAM" id="SignalP"/>
    </source>
</evidence>
<proteinExistence type="predicted"/>
<evidence type="ECO:0000256" key="1">
    <source>
        <dbReference type="SAM" id="MobiDB-lite"/>
    </source>
</evidence>
<feature type="chain" id="PRO_5038798943" evidence="2">
    <location>
        <begin position="18"/>
        <end position="211"/>
    </location>
</feature>
<protein>
    <submittedName>
        <fullName evidence="3">Uncharacterized protein</fullName>
    </submittedName>
</protein>
<feature type="compositionally biased region" description="Low complexity" evidence="1">
    <location>
        <begin position="26"/>
        <end position="57"/>
    </location>
</feature>
<dbReference type="Proteomes" id="UP000649753">
    <property type="component" value="Unassembled WGS sequence"/>
</dbReference>
<evidence type="ECO:0000313" key="3">
    <source>
        <dbReference type="EMBL" id="MBE1486314.1"/>
    </source>
</evidence>
<dbReference type="EMBL" id="JADBEB010000001">
    <property type="protein sequence ID" value="MBE1486314.1"/>
    <property type="molecule type" value="Genomic_DNA"/>
</dbReference>
<dbReference type="AlphaFoldDB" id="A0A927R489"/>
<comment type="caution">
    <text evidence="3">The sequence shown here is derived from an EMBL/GenBank/DDBJ whole genome shotgun (WGS) entry which is preliminary data.</text>
</comment>
<keyword evidence="4" id="KW-1185">Reference proteome</keyword>